<gene>
    <name evidence="6" type="ORF">ABZ510_05235</name>
</gene>
<dbReference type="Pfam" id="PF13556">
    <property type="entry name" value="HTH_30"/>
    <property type="match status" value="1"/>
</dbReference>
<protein>
    <submittedName>
        <fullName evidence="6">Helix-turn-helix domain-containing protein</fullName>
    </submittedName>
</protein>
<dbReference type="InterPro" id="IPR051448">
    <property type="entry name" value="CdaR-like_regulators"/>
</dbReference>
<dbReference type="RefSeq" id="WP_356955239.1">
    <property type="nucleotide sequence ID" value="NZ_JBEYBD010000003.1"/>
</dbReference>
<dbReference type="InterPro" id="IPR025751">
    <property type="entry name" value="RsbRD_N_dom"/>
</dbReference>
<evidence type="ECO:0000256" key="1">
    <source>
        <dbReference type="ARBA" id="ARBA00006754"/>
    </source>
</evidence>
<keyword evidence="7" id="KW-1185">Reference proteome</keyword>
<dbReference type="InterPro" id="IPR041522">
    <property type="entry name" value="CdaR_GGDEF"/>
</dbReference>
<dbReference type="Proteomes" id="UP001550628">
    <property type="component" value="Unassembled WGS sequence"/>
</dbReference>
<sequence>MTASAHPQRHRPEPSAEPTPTRVSGLVLEIGAGLRARESEIAAGMTRRILRAIDYTRADPRLSDLRTASIQANVTTMVEILANNIPVDHLQPPMAAVEYARRMAQRDIPSNFLVRAYHMGQNTMMRICYDEVAQRSLPTALGLAVLQRLTESVYAYTDWIIEYVSATYETERMRWVDARGTVRSSTVHTLLSTRIPDPAGFEAETGYGLDRTHLAMILWSTGSDEVATMALLDSGARAMTHALQADGPPLVTAIDRRTIWAWFPFGRRPAVDAEGVRSAADLPAQVRLAVGLPGRGLDGFRRSHQQAAAAYFVATLPGTPSGRRSIGFGDPGVAVVSLLAKDLDATRAWVREVLGTLADDTEQAAMLRETLSTFYETGESHVHTAQQMTLHRNTVKYRITKAVDAVRNSGAGHEKLDIALALRICRFLGRSVLRPSP</sequence>
<evidence type="ECO:0000256" key="2">
    <source>
        <dbReference type="SAM" id="MobiDB-lite"/>
    </source>
</evidence>
<dbReference type="EMBL" id="JBEYBF010000002">
    <property type="protein sequence ID" value="MEU1951246.1"/>
    <property type="molecule type" value="Genomic_DNA"/>
</dbReference>
<comment type="similarity">
    <text evidence="1">Belongs to the CdaR family.</text>
</comment>
<feature type="domain" description="PucR C-terminal helix-turn-helix" evidence="3">
    <location>
        <begin position="367"/>
        <end position="424"/>
    </location>
</feature>
<dbReference type="Gene3D" id="1.10.10.2840">
    <property type="entry name" value="PucR C-terminal helix-turn-helix domain"/>
    <property type="match status" value="1"/>
</dbReference>
<evidence type="ECO:0000259" key="5">
    <source>
        <dbReference type="Pfam" id="PF17853"/>
    </source>
</evidence>
<evidence type="ECO:0000259" key="3">
    <source>
        <dbReference type="Pfam" id="PF13556"/>
    </source>
</evidence>
<comment type="caution">
    <text evidence="6">The sequence shown here is derived from an EMBL/GenBank/DDBJ whole genome shotgun (WGS) entry which is preliminary data.</text>
</comment>
<organism evidence="6 7">
    <name type="scientific">Nocardia rhamnosiphila</name>
    <dbReference type="NCBI Taxonomy" id="426716"/>
    <lineage>
        <taxon>Bacteria</taxon>
        <taxon>Bacillati</taxon>
        <taxon>Actinomycetota</taxon>
        <taxon>Actinomycetes</taxon>
        <taxon>Mycobacteriales</taxon>
        <taxon>Nocardiaceae</taxon>
        <taxon>Nocardia</taxon>
    </lineage>
</organism>
<evidence type="ECO:0000313" key="6">
    <source>
        <dbReference type="EMBL" id="MEU1951246.1"/>
    </source>
</evidence>
<feature type="region of interest" description="Disordered" evidence="2">
    <location>
        <begin position="1"/>
        <end position="23"/>
    </location>
</feature>
<dbReference type="InterPro" id="IPR042070">
    <property type="entry name" value="PucR_C-HTH_sf"/>
</dbReference>
<name>A0ABV2WK36_9NOCA</name>
<proteinExistence type="inferred from homology"/>
<accession>A0ABV2WK36</accession>
<feature type="domain" description="RsbT co-antagonist protein RsbRD N-terminal" evidence="4">
    <location>
        <begin position="40"/>
        <end position="183"/>
    </location>
</feature>
<evidence type="ECO:0000259" key="4">
    <source>
        <dbReference type="Pfam" id="PF14361"/>
    </source>
</evidence>
<dbReference type="Pfam" id="PF14361">
    <property type="entry name" value="RsbRD_N"/>
    <property type="match status" value="1"/>
</dbReference>
<feature type="domain" description="CdaR GGDEF-like" evidence="5">
    <location>
        <begin position="205"/>
        <end position="310"/>
    </location>
</feature>
<evidence type="ECO:0000313" key="7">
    <source>
        <dbReference type="Proteomes" id="UP001550628"/>
    </source>
</evidence>
<reference evidence="6 7" key="1">
    <citation type="submission" date="2024-06" db="EMBL/GenBank/DDBJ databases">
        <title>The Natural Products Discovery Center: Release of the First 8490 Sequenced Strains for Exploring Actinobacteria Biosynthetic Diversity.</title>
        <authorList>
            <person name="Kalkreuter E."/>
            <person name="Kautsar S.A."/>
            <person name="Yang D."/>
            <person name="Bader C.D."/>
            <person name="Teijaro C.N."/>
            <person name="Fluegel L."/>
            <person name="Davis C.M."/>
            <person name="Simpson J.R."/>
            <person name="Lauterbach L."/>
            <person name="Steele A.D."/>
            <person name="Gui C."/>
            <person name="Meng S."/>
            <person name="Li G."/>
            <person name="Viehrig K."/>
            <person name="Ye F."/>
            <person name="Su P."/>
            <person name="Kiefer A.F."/>
            <person name="Nichols A."/>
            <person name="Cepeda A.J."/>
            <person name="Yan W."/>
            <person name="Fan B."/>
            <person name="Jiang Y."/>
            <person name="Adhikari A."/>
            <person name="Zheng C.-J."/>
            <person name="Schuster L."/>
            <person name="Cowan T.M."/>
            <person name="Smanski M.J."/>
            <person name="Chevrette M.G."/>
            <person name="De Carvalho L.P.S."/>
            <person name="Shen B."/>
        </authorList>
    </citation>
    <scope>NUCLEOTIDE SEQUENCE [LARGE SCALE GENOMIC DNA]</scope>
    <source>
        <strain evidence="6 7">NPDC019708</strain>
    </source>
</reference>
<dbReference type="InterPro" id="IPR025736">
    <property type="entry name" value="PucR_C-HTH_dom"/>
</dbReference>
<dbReference type="PANTHER" id="PTHR33744:SF1">
    <property type="entry name" value="DNA-BINDING TRANSCRIPTIONAL ACTIVATOR ADER"/>
    <property type="match status" value="1"/>
</dbReference>
<dbReference type="Pfam" id="PF17853">
    <property type="entry name" value="GGDEF_2"/>
    <property type="match status" value="1"/>
</dbReference>
<dbReference type="PANTHER" id="PTHR33744">
    <property type="entry name" value="CARBOHYDRATE DIACID REGULATOR"/>
    <property type="match status" value="1"/>
</dbReference>